<dbReference type="AlphaFoldDB" id="A0A812UKI3"/>
<keyword evidence="3" id="KW-1185">Reference proteome</keyword>
<evidence type="ECO:0000313" key="2">
    <source>
        <dbReference type="EMBL" id="CAE7567848.1"/>
    </source>
</evidence>
<proteinExistence type="predicted"/>
<keyword evidence="1" id="KW-1133">Transmembrane helix</keyword>
<sequence length="168" mass="17706">MLSSRVRLRAAVCFGFIGAWTLSFVPPLSKDNNIAKSVVAVPLLIAQTATAAETASVTPQQAGPVFPPVAFESLLYSAAIFFVGAVTTDLISSYIKRMNDTNELRFSSIEEQLKEVKATIGEVKVSVDEVKASLGTATTVFRAILFAGLGTVLGPFLLKALAVATAVP</sequence>
<gene>
    <name evidence="2" type="ORF">SNEC2469_LOCUS16538</name>
</gene>
<dbReference type="Proteomes" id="UP000601435">
    <property type="component" value="Unassembled WGS sequence"/>
</dbReference>
<reference evidence="2" key="1">
    <citation type="submission" date="2021-02" db="EMBL/GenBank/DDBJ databases">
        <authorList>
            <person name="Dougan E. K."/>
            <person name="Rhodes N."/>
            <person name="Thang M."/>
            <person name="Chan C."/>
        </authorList>
    </citation>
    <scope>NUCLEOTIDE SEQUENCE</scope>
</reference>
<evidence type="ECO:0000313" key="3">
    <source>
        <dbReference type="Proteomes" id="UP000601435"/>
    </source>
</evidence>
<dbReference type="OrthoDB" id="10286215at2759"/>
<keyword evidence="1" id="KW-0472">Membrane</keyword>
<keyword evidence="1" id="KW-0812">Transmembrane</keyword>
<comment type="caution">
    <text evidence="2">The sequence shown here is derived from an EMBL/GenBank/DDBJ whole genome shotgun (WGS) entry which is preliminary data.</text>
</comment>
<name>A0A812UKI3_9DINO</name>
<dbReference type="EMBL" id="CAJNJA010026955">
    <property type="protein sequence ID" value="CAE7567848.1"/>
    <property type="molecule type" value="Genomic_DNA"/>
</dbReference>
<protein>
    <submittedName>
        <fullName evidence="2">Uncharacterized protein</fullName>
    </submittedName>
</protein>
<accession>A0A812UKI3</accession>
<feature type="transmembrane region" description="Helical" evidence="1">
    <location>
        <begin position="74"/>
        <end position="95"/>
    </location>
</feature>
<evidence type="ECO:0000256" key="1">
    <source>
        <dbReference type="SAM" id="Phobius"/>
    </source>
</evidence>
<feature type="transmembrane region" description="Helical" evidence="1">
    <location>
        <begin position="143"/>
        <end position="167"/>
    </location>
</feature>
<organism evidence="2 3">
    <name type="scientific">Symbiodinium necroappetens</name>
    <dbReference type="NCBI Taxonomy" id="1628268"/>
    <lineage>
        <taxon>Eukaryota</taxon>
        <taxon>Sar</taxon>
        <taxon>Alveolata</taxon>
        <taxon>Dinophyceae</taxon>
        <taxon>Suessiales</taxon>
        <taxon>Symbiodiniaceae</taxon>
        <taxon>Symbiodinium</taxon>
    </lineage>
</organism>